<dbReference type="EMBL" id="CP097635">
    <property type="protein sequence ID" value="URI06867.1"/>
    <property type="molecule type" value="Genomic_DNA"/>
</dbReference>
<dbReference type="InterPro" id="IPR004843">
    <property type="entry name" value="Calcineurin-like_PHP"/>
</dbReference>
<keyword evidence="3" id="KW-1185">Reference proteome</keyword>
<accession>A0ABY4S4R6</accession>
<dbReference type="InterPro" id="IPR029052">
    <property type="entry name" value="Metallo-depent_PP-like"/>
</dbReference>
<evidence type="ECO:0000313" key="3">
    <source>
        <dbReference type="Proteomes" id="UP001056201"/>
    </source>
</evidence>
<protein>
    <submittedName>
        <fullName evidence="2">Metallophosphoesterase</fullName>
    </submittedName>
</protein>
<sequence>MSDAQPHALRYLCLSDLHLGAAYSLLTHSDDQGNPDPTRPSATLVAFAQALRQTVATLQAATPGNPPVTLVLLGDVLDMGLSPMGETAAGFQCFIEALYPADGPALFSPHVLCVPGNHDHHLWRVAQDRQYLDSLDQQPADLIESTPLLADAPVPPVASELLTRLMRRQPHLADATVRIVYPNLGLFDEDTGRCVLMHHGHYVDSTYTVMSSLNQAVWQTPPPADVATIEGQNGPWVDFLWSDLGSAGTTGLSALTLYEVLRDAGASRDFTERAGDQAVQLLGRTLGISGQTKTVKGLTVSQLLRALMDVTIGRAAESERDADLQVISTDGLDQLQTYLAGPLKRQLDEALHARSPLAAQRLGATRFIYGHTHKPFERELPVPGYPMPVAVYNTGGWVIDQPTMGSTQGAAAVLIDAALNVASLRLFNDPVNGRMVPVHATDAASMRPQPNLLRDALAAAVEGQRAAWQVFSDAACAAAELQAARLLDRFFKPKQS</sequence>
<dbReference type="RefSeq" id="WP_250195131.1">
    <property type="nucleotide sequence ID" value="NZ_CP097635.1"/>
</dbReference>
<reference evidence="2" key="1">
    <citation type="submission" date="2022-05" db="EMBL/GenBank/DDBJ databases">
        <title>An RpoN-dependent PEP-CTERM gene is involved in floc formation of an Aquincola tertiaricarbonis strain.</title>
        <authorList>
            <person name="Qiu D."/>
            <person name="Xia M."/>
        </authorList>
    </citation>
    <scope>NUCLEOTIDE SEQUENCE</scope>
    <source>
        <strain evidence="2">RN12</strain>
    </source>
</reference>
<dbReference type="Gene3D" id="3.60.21.10">
    <property type="match status" value="1"/>
</dbReference>
<dbReference type="SUPFAM" id="SSF56300">
    <property type="entry name" value="Metallo-dependent phosphatases"/>
    <property type="match status" value="1"/>
</dbReference>
<evidence type="ECO:0000313" key="2">
    <source>
        <dbReference type="EMBL" id="URI06867.1"/>
    </source>
</evidence>
<evidence type="ECO:0000259" key="1">
    <source>
        <dbReference type="Pfam" id="PF00149"/>
    </source>
</evidence>
<organism evidence="2 3">
    <name type="scientific">Aquincola tertiaricarbonis</name>
    <dbReference type="NCBI Taxonomy" id="391953"/>
    <lineage>
        <taxon>Bacteria</taxon>
        <taxon>Pseudomonadati</taxon>
        <taxon>Pseudomonadota</taxon>
        <taxon>Betaproteobacteria</taxon>
        <taxon>Burkholderiales</taxon>
        <taxon>Sphaerotilaceae</taxon>
        <taxon>Aquincola</taxon>
    </lineage>
</organism>
<dbReference type="Pfam" id="PF00149">
    <property type="entry name" value="Metallophos"/>
    <property type="match status" value="1"/>
</dbReference>
<proteinExistence type="predicted"/>
<name>A0ABY4S4R6_AQUTE</name>
<feature type="domain" description="Calcineurin-like phosphoesterase" evidence="1">
    <location>
        <begin position="10"/>
        <end position="202"/>
    </location>
</feature>
<dbReference type="Proteomes" id="UP001056201">
    <property type="component" value="Chromosome 1"/>
</dbReference>
<gene>
    <name evidence="2" type="ORF">MW290_13310</name>
</gene>